<dbReference type="OrthoDB" id="6744at2157"/>
<dbReference type="AlphaFoldDB" id="A0A0W1R664"/>
<dbReference type="STRING" id="1514971.AUR64_13850"/>
<dbReference type="Gene3D" id="2.120.10.30">
    <property type="entry name" value="TolB, C-terminal domain"/>
    <property type="match status" value="1"/>
</dbReference>
<dbReference type="Proteomes" id="UP000054387">
    <property type="component" value="Unassembled WGS sequence"/>
</dbReference>
<feature type="region of interest" description="Disordered" evidence="1">
    <location>
        <begin position="18"/>
        <end position="50"/>
    </location>
</feature>
<dbReference type="InterPro" id="IPR012938">
    <property type="entry name" value="Glc/Sorbosone_DH"/>
</dbReference>
<evidence type="ECO:0000313" key="3">
    <source>
        <dbReference type="EMBL" id="KTG08890.1"/>
    </source>
</evidence>
<reference evidence="3 4" key="1">
    <citation type="submission" date="2015-12" db="EMBL/GenBank/DDBJ databases">
        <title>Haloprofundus marisrubri gen. nov., sp. nov., an extremely halophilic archaeon isolated from the Discovery deep brine-seawater interface in the Red Sea.</title>
        <authorList>
            <person name="Zhang G."/>
            <person name="Stingl U."/>
            <person name="Rashid M."/>
        </authorList>
    </citation>
    <scope>NUCLEOTIDE SEQUENCE [LARGE SCALE GENOMIC DNA]</scope>
    <source>
        <strain evidence="3 4">SB9</strain>
    </source>
</reference>
<organism evidence="3 4">
    <name type="scientific">Haloprofundus marisrubri</name>
    <dbReference type="NCBI Taxonomy" id="1514971"/>
    <lineage>
        <taxon>Archaea</taxon>
        <taxon>Methanobacteriati</taxon>
        <taxon>Methanobacteriota</taxon>
        <taxon>Stenosarchaea group</taxon>
        <taxon>Halobacteria</taxon>
        <taxon>Halobacteriales</taxon>
        <taxon>Haloferacaceae</taxon>
        <taxon>Haloprofundus</taxon>
    </lineage>
</organism>
<gene>
    <name evidence="3" type="ORF">AUR64_13850</name>
</gene>
<feature type="domain" description="Glucose/Sorbosone dehydrogenase" evidence="2">
    <location>
        <begin position="59"/>
        <end position="354"/>
    </location>
</feature>
<sequence>MDRRTYLGLVGVAAVSGCLDDSSTADPPENDTSDPSTDSPQTTSPPPQTIQHETVTTGLEIPWGAAWRDGDLYLTERLGRIVRIPGGRGDFEEILTVSDIVDDGEGGLLGLVFHPDEPAAFSYHTYAGGEYEFTNRIVRHDLENGWEWEPIIDNIPGDIIHDGGRLALYENSLLATVGDANDREEAQNTDSLNGSVLRLTFEGEPHPDNPFDNEVFTYGHRNPQGLAFRDGNIFSTEHGPDENDEVNVLEAGNNYGWPEVGGTESTDEYTGAIAEYTPTIAPGSATFYNGPYREWQGQFFFGTLAGEHLRRLRIDGTEVVENEPLYEGEFGRLRTVFTGPDDHLYAVTSNLDGRGEPRDGDDRVIRFFPETE</sequence>
<dbReference type="PANTHER" id="PTHR19328:SF13">
    <property type="entry name" value="HIPL1 PROTEIN"/>
    <property type="match status" value="1"/>
</dbReference>
<dbReference type="InterPro" id="IPR011042">
    <property type="entry name" value="6-blade_b-propeller_TolB-like"/>
</dbReference>
<dbReference type="EMBL" id="LOPU01000029">
    <property type="protein sequence ID" value="KTG08890.1"/>
    <property type="molecule type" value="Genomic_DNA"/>
</dbReference>
<dbReference type="RefSeq" id="WP_058582043.1">
    <property type="nucleotide sequence ID" value="NZ_LOPU01000029.1"/>
</dbReference>
<evidence type="ECO:0000256" key="1">
    <source>
        <dbReference type="SAM" id="MobiDB-lite"/>
    </source>
</evidence>
<dbReference type="Pfam" id="PF07995">
    <property type="entry name" value="GSDH"/>
    <property type="match status" value="1"/>
</dbReference>
<dbReference type="InterPro" id="IPR011041">
    <property type="entry name" value="Quinoprot_gluc/sorb_DH_b-prop"/>
</dbReference>
<dbReference type="PANTHER" id="PTHR19328">
    <property type="entry name" value="HEDGEHOG-INTERACTING PROTEIN"/>
    <property type="match status" value="1"/>
</dbReference>
<evidence type="ECO:0000259" key="2">
    <source>
        <dbReference type="Pfam" id="PF07995"/>
    </source>
</evidence>
<protein>
    <recommendedName>
        <fullName evidence="2">Glucose/Sorbosone dehydrogenase domain-containing protein</fullName>
    </recommendedName>
</protein>
<comment type="caution">
    <text evidence="3">The sequence shown here is derived from an EMBL/GenBank/DDBJ whole genome shotgun (WGS) entry which is preliminary data.</text>
</comment>
<proteinExistence type="predicted"/>
<dbReference type="PROSITE" id="PS51257">
    <property type="entry name" value="PROKAR_LIPOPROTEIN"/>
    <property type="match status" value="1"/>
</dbReference>
<keyword evidence="4" id="KW-1185">Reference proteome</keyword>
<dbReference type="SUPFAM" id="SSF50952">
    <property type="entry name" value="Soluble quinoprotein glucose dehydrogenase"/>
    <property type="match status" value="1"/>
</dbReference>
<accession>A0A0W1R664</accession>
<name>A0A0W1R664_9EURY</name>
<evidence type="ECO:0000313" key="4">
    <source>
        <dbReference type="Proteomes" id="UP000054387"/>
    </source>
</evidence>
<feature type="compositionally biased region" description="Low complexity" evidence="1">
    <location>
        <begin position="33"/>
        <end position="42"/>
    </location>
</feature>